<keyword evidence="4" id="KW-1185">Reference proteome</keyword>
<dbReference type="RefSeq" id="WP_145378336.1">
    <property type="nucleotide sequence ID" value="NZ_CP036270.1"/>
</dbReference>
<proteinExistence type="predicted"/>
<sequence precursor="true">MIKKAILSTAALALVGTFVFGRDAASYVKTSATMVKDSIRSEVPPELEIERARDLVNNLLPDIRDTMRQIAEAEVDVEHRTAQIMRDEDELARQKQEMLALKSYVQNGEEVRYVGRTYSEAEMKQDLARRFERFQLAEQTLESHRKILKAREQVVISARSKLENMMASKRDLQVKIENLDARLQALQAAEAASDCNIDDSRLSRAKQLIADLNKQLDVKGKMLDAEERLTPMIPVHTGPMVPEDLNEQIDQYFHLNESGDTTSKTDA</sequence>
<keyword evidence="1" id="KW-0175">Coiled coil</keyword>
<protein>
    <recommendedName>
        <fullName evidence="5">Chromosome partition protein Smc</fullName>
    </recommendedName>
</protein>
<keyword evidence="2" id="KW-0732">Signal</keyword>
<dbReference type="OrthoDB" id="271886at2"/>
<feature type="chain" id="PRO_5021901712" description="Chromosome partition protein Smc" evidence="2">
    <location>
        <begin position="25"/>
        <end position="267"/>
    </location>
</feature>
<evidence type="ECO:0000313" key="3">
    <source>
        <dbReference type="EMBL" id="QDU45794.1"/>
    </source>
</evidence>
<accession>A0A517ZTL9</accession>
<gene>
    <name evidence="3" type="ORF">Mal52_42900</name>
</gene>
<feature type="coiled-coil region" evidence="1">
    <location>
        <begin position="162"/>
        <end position="189"/>
    </location>
</feature>
<name>A0A517ZTL9_9PLAN</name>
<reference evidence="3 4" key="1">
    <citation type="submission" date="2019-02" db="EMBL/GenBank/DDBJ databases">
        <title>Deep-cultivation of Planctomycetes and their phenomic and genomic characterization uncovers novel biology.</title>
        <authorList>
            <person name="Wiegand S."/>
            <person name="Jogler M."/>
            <person name="Boedeker C."/>
            <person name="Pinto D."/>
            <person name="Vollmers J."/>
            <person name="Rivas-Marin E."/>
            <person name="Kohn T."/>
            <person name="Peeters S.H."/>
            <person name="Heuer A."/>
            <person name="Rast P."/>
            <person name="Oberbeckmann S."/>
            <person name="Bunk B."/>
            <person name="Jeske O."/>
            <person name="Meyerdierks A."/>
            <person name="Storesund J.E."/>
            <person name="Kallscheuer N."/>
            <person name="Luecker S."/>
            <person name="Lage O.M."/>
            <person name="Pohl T."/>
            <person name="Merkel B.J."/>
            <person name="Hornburger P."/>
            <person name="Mueller R.-W."/>
            <person name="Bruemmer F."/>
            <person name="Labrenz M."/>
            <person name="Spormann A.M."/>
            <person name="Op den Camp H."/>
            <person name="Overmann J."/>
            <person name="Amann R."/>
            <person name="Jetten M.S.M."/>
            <person name="Mascher T."/>
            <person name="Medema M.H."/>
            <person name="Devos D.P."/>
            <person name="Kaster A.-K."/>
            <person name="Ovreas L."/>
            <person name="Rohde M."/>
            <person name="Galperin M.Y."/>
            <person name="Jogler C."/>
        </authorList>
    </citation>
    <scope>NUCLEOTIDE SEQUENCE [LARGE SCALE GENOMIC DNA]</scope>
    <source>
        <strain evidence="3 4">Mal52</strain>
    </source>
</reference>
<evidence type="ECO:0000313" key="4">
    <source>
        <dbReference type="Proteomes" id="UP000319383"/>
    </source>
</evidence>
<organism evidence="3 4">
    <name type="scientific">Symmachiella dynata</name>
    <dbReference type="NCBI Taxonomy" id="2527995"/>
    <lineage>
        <taxon>Bacteria</taxon>
        <taxon>Pseudomonadati</taxon>
        <taxon>Planctomycetota</taxon>
        <taxon>Planctomycetia</taxon>
        <taxon>Planctomycetales</taxon>
        <taxon>Planctomycetaceae</taxon>
        <taxon>Symmachiella</taxon>
    </lineage>
</organism>
<evidence type="ECO:0000256" key="2">
    <source>
        <dbReference type="SAM" id="SignalP"/>
    </source>
</evidence>
<feature type="signal peptide" evidence="2">
    <location>
        <begin position="1"/>
        <end position="24"/>
    </location>
</feature>
<dbReference type="EMBL" id="CP036276">
    <property type="protein sequence ID" value="QDU45794.1"/>
    <property type="molecule type" value="Genomic_DNA"/>
</dbReference>
<dbReference type="Proteomes" id="UP000319383">
    <property type="component" value="Chromosome"/>
</dbReference>
<dbReference type="AlphaFoldDB" id="A0A517ZTL9"/>
<evidence type="ECO:0008006" key="5">
    <source>
        <dbReference type="Google" id="ProtNLM"/>
    </source>
</evidence>
<dbReference type="KEGG" id="sdyn:Mal52_42900"/>
<evidence type="ECO:0000256" key="1">
    <source>
        <dbReference type="SAM" id="Coils"/>
    </source>
</evidence>